<dbReference type="AlphaFoldDB" id="A0AAD8YA10"/>
<name>A0AAD8YA10_9STRA</name>
<feature type="transmembrane region" description="Helical" evidence="2">
    <location>
        <begin position="106"/>
        <end position="127"/>
    </location>
</feature>
<dbReference type="GO" id="GO:0031966">
    <property type="term" value="C:mitochondrial membrane"/>
    <property type="evidence" value="ECO:0007669"/>
    <property type="project" value="TreeGrafter"/>
</dbReference>
<dbReference type="EMBL" id="JATAAI010000012">
    <property type="protein sequence ID" value="KAK1741799.1"/>
    <property type="molecule type" value="Genomic_DNA"/>
</dbReference>
<accession>A0AAD8YA10</accession>
<evidence type="ECO:0000313" key="3">
    <source>
        <dbReference type="EMBL" id="KAK1741799.1"/>
    </source>
</evidence>
<keyword evidence="4" id="KW-1185">Reference proteome</keyword>
<reference evidence="3" key="1">
    <citation type="submission" date="2023-06" db="EMBL/GenBank/DDBJ databases">
        <title>Survivors Of The Sea: Transcriptome response of Skeletonema marinoi to long-term dormancy.</title>
        <authorList>
            <person name="Pinder M.I.M."/>
            <person name="Kourtchenko O."/>
            <person name="Robertson E.K."/>
            <person name="Larsson T."/>
            <person name="Maumus F."/>
            <person name="Osuna-Cruz C.M."/>
            <person name="Vancaester E."/>
            <person name="Stenow R."/>
            <person name="Vandepoele K."/>
            <person name="Ploug H."/>
            <person name="Bruchert V."/>
            <person name="Godhe A."/>
            <person name="Topel M."/>
        </authorList>
    </citation>
    <scope>NUCLEOTIDE SEQUENCE</scope>
    <source>
        <strain evidence="3">R05AC</strain>
    </source>
</reference>
<gene>
    <name evidence="3" type="ORF">QTG54_007372</name>
</gene>
<protein>
    <submittedName>
        <fullName evidence="3">TMEM70 family protein</fullName>
    </submittedName>
</protein>
<keyword evidence="2" id="KW-0812">Transmembrane</keyword>
<comment type="caution">
    <text evidence="3">The sequence shown here is derived from an EMBL/GenBank/DDBJ whole genome shotgun (WGS) entry which is preliminary data.</text>
</comment>
<feature type="transmembrane region" description="Helical" evidence="2">
    <location>
        <begin position="75"/>
        <end position="94"/>
    </location>
</feature>
<sequence length="232" mass="25263">MIRISTFRLASSLKGVKKIAPAARCSLCVPADRVATIPTPLQLRALSTTNEDKEKEPVVLYEGPFASLTLRLKRVSLTSAVIGIVGLPALSFFYGAADSVPATGQVAVIATAGLTAVGSTVLLGYCFSPYVHTLERVAADAAQDKNDQLIRMVTRDILARKVETIFDPTKDVAAPSSSNSRPFCNFMVHGLPFYIHPQMVHDDELRVQLVGEEKQNEVDNKNKTKTDDDEFL</sequence>
<evidence type="ECO:0000313" key="4">
    <source>
        <dbReference type="Proteomes" id="UP001224775"/>
    </source>
</evidence>
<dbReference type="PANTHER" id="PTHR13281:SF0">
    <property type="entry name" value="TRANSMEMBRANE PROTEIN 70, MITOCHONDRIAL"/>
    <property type="match status" value="1"/>
</dbReference>
<dbReference type="Proteomes" id="UP001224775">
    <property type="component" value="Unassembled WGS sequence"/>
</dbReference>
<keyword evidence="2" id="KW-0472">Membrane</keyword>
<keyword evidence="2" id="KW-1133">Transmembrane helix</keyword>
<feature type="region of interest" description="Disordered" evidence="1">
    <location>
        <begin position="212"/>
        <end position="232"/>
    </location>
</feature>
<evidence type="ECO:0000256" key="2">
    <source>
        <dbReference type="SAM" id="Phobius"/>
    </source>
</evidence>
<organism evidence="3 4">
    <name type="scientific">Skeletonema marinoi</name>
    <dbReference type="NCBI Taxonomy" id="267567"/>
    <lineage>
        <taxon>Eukaryota</taxon>
        <taxon>Sar</taxon>
        <taxon>Stramenopiles</taxon>
        <taxon>Ochrophyta</taxon>
        <taxon>Bacillariophyta</taxon>
        <taxon>Coscinodiscophyceae</taxon>
        <taxon>Thalassiosirophycidae</taxon>
        <taxon>Thalassiosirales</taxon>
        <taxon>Skeletonemataceae</taxon>
        <taxon>Skeletonema</taxon>
        <taxon>Skeletonema marinoi-dohrnii complex</taxon>
    </lineage>
</organism>
<proteinExistence type="predicted"/>
<dbReference type="GO" id="GO:0033615">
    <property type="term" value="P:mitochondrial proton-transporting ATP synthase complex assembly"/>
    <property type="evidence" value="ECO:0007669"/>
    <property type="project" value="TreeGrafter"/>
</dbReference>
<feature type="compositionally biased region" description="Basic and acidic residues" evidence="1">
    <location>
        <begin position="212"/>
        <end position="226"/>
    </location>
</feature>
<dbReference type="PANTHER" id="PTHR13281">
    <property type="entry name" value="TRANSMEMBRANE PROTEIN 70, MITOCHONDRIAL"/>
    <property type="match status" value="1"/>
</dbReference>
<dbReference type="InterPro" id="IPR009724">
    <property type="entry name" value="TMEM70"/>
</dbReference>
<evidence type="ECO:0000256" key="1">
    <source>
        <dbReference type="SAM" id="MobiDB-lite"/>
    </source>
</evidence>